<reference evidence="2 3" key="1">
    <citation type="submission" date="2016-10" db="EMBL/GenBank/DDBJ databases">
        <authorList>
            <person name="Varghese N."/>
            <person name="Submissions S."/>
        </authorList>
    </citation>
    <scope>NUCLEOTIDE SEQUENCE [LARGE SCALE GENOMIC DNA]</scope>
    <source>
        <strain evidence="2 3">DSM 25353</strain>
    </source>
</reference>
<protein>
    <submittedName>
        <fullName evidence="2">Uncharacterized protein</fullName>
    </submittedName>
</protein>
<sequence length="115" mass="12418">MKKSKKLLALFALASTVAIAIPAMSFKTTAGKKVAATIWRYNLTNNESDAAFKASNYTDVTSEPSPQCPTPPTVQLPCTIELNSPTSLQSFLDAQSNSMSTLLSKPEVTSYKEIK</sequence>
<name>A0A8X8IBQ1_9BACT</name>
<dbReference type="EMBL" id="FNNO01000005">
    <property type="protein sequence ID" value="SDW74632.1"/>
    <property type="molecule type" value="Genomic_DNA"/>
</dbReference>
<comment type="caution">
    <text evidence="2">The sequence shown here is derived from an EMBL/GenBank/DDBJ whole genome shotgun (WGS) entry which is preliminary data.</text>
</comment>
<organism evidence="2 3">
    <name type="scientific">Hydrobacter penzbergensis</name>
    <dbReference type="NCBI Taxonomy" id="1235997"/>
    <lineage>
        <taxon>Bacteria</taxon>
        <taxon>Pseudomonadati</taxon>
        <taxon>Bacteroidota</taxon>
        <taxon>Chitinophagia</taxon>
        <taxon>Chitinophagales</taxon>
        <taxon>Chitinophagaceae</taxon>
        <taxon>Hydrobacter</taxon>
    </lineage>
</organism>
<dbReference type="Proteomes" id="UP000198711">
    <property type="component" value="Unassembled WGS sequence"/>
</dbReference>
<evidence type="ECO:0000256" key="1">
    <source>
        <dbReference type="SAM" id="SignalP"/>
    </source>
</evidence>
<evidence type="ECO:0000313" key="2">
    <source>
        <dbReference type="EMBL" id="SDW74632.1"/>
    </source>
</evidence>
<accession>A0A8X8IBQ1</accession>
<dbReference type="RefSeq" id="WP_092723410.1">
    <property type="nucleotide sequence ID" value="NZ_FNNO01000005.1"/>
</dbReference>
<dbReference type="AlphaFoldDB" id="A0A8X8IBQ1"/>
<feature type="signal peptide" evidence="1">
    <location>
        <begin position="1"/>
        <end position="20"/>
    </location>
</feature>
<proteinExistence type="predicted"/>
<gene>
    <name evidence="2" type="ORF">SAMN05444410_105154</name>
</gene>
<keyword evidence="1" id="KW-0732">Signal</keyword>
<feature type="chain" id="PRO_5036465722" evidence="1">
    <location>
        <begin position="21"/>
        <end position="115"/>
    </location>
</feature>
<keyword evidence="3" id="KW-1185">Reference proteome</keyword>
<evidence type="ECO:0000313" key="3">
    <source>
        <dbReference type="Proteomes" id="UP000198711"/>
    </source>
</evidence>